<feature type="chain" id="PRO_5045865374" description="Lipoprotein" evidence="1">
    <location>
        <begin position="19"/>
        <end position="45"/>
    </location>
</feature>
<keyword evidence="3" id="KW-1185">Reference proteome</keyword>
<sequence>MKKVMALMVLSLSLAVCVNLMPTDVTYGNKPHIFEVKQNVADPGH</sequence>
<gene>
    <name evidence="2" type="ORF">BFO01nite_40870</name>
</gene>
<dbReference type="RefSeq" id="WP_162837762.1">
    <property type="nucleotide sequence ID" value="NZ_BAAFVL010000007.1"/>
</dbReference>
<dbReference type="Proteomes" id="UP000319498">
    <property type="component" value="Unassembled WGS sequence"/>
</dbReference>
<evidence type="ECO:0000256" key="1">
    <source>
        <dbReference type="SAM" id="SignalP"/>
    </source>
</evidence>
<evidence type="ECO:0000313" key="2">
    <source>
        <dbReference type="EMBL" id="GED59955.1"/>
    </source>
</evidence>
<keyword evidence="1" id="KW-0732">Signal</keyword>
<accession>A0ABQ0T9W1</accession>
<feature type="signal peptide" evidence="1">
    <location>
        <begin position="1"/>
        <end position="18"/>
    </location>
</feature>
<protein>
    <recommendedName>
        <fullName evidence="4">Lipoprotein</fullName>
    </recommendedName>
</protein>
<organism evidence="2 3">
    <name type="scientific">Brevibacillus formosus</name>
    <dbReference type="NCBI Taxonomy" id="54913"/>
    <lineage>
        <taxon>Bacteria</taxon>
        <taxon>Bacillati</taxon>
        <taxon>Bacillota</taxon>
        <taxon>Bacilli</taxon>
        <taxon>Bacillales</taxon>
        <taxon>Paenibacillaceae</taxon>
        <taxon>Brevibacillus</taxon>
    </lineage>
</organism>
<dbReference type="EMBL" id="BJOL01000025">
    <property type="protein sequence ID" value="GED59955.1"/>
    <property type="molecule type" value="Genomic_DNA"/>
</dbReference>
<proteinExistence type="predicted"/>
<dbReference type="GeneID" id="87589195"/>
<evidence type="ECO:0000313" key="3">
    <source>
        <dbReference type="Proteomes" id="UP000319498"/>
    </source>
</evidence>
<evidence type="ECO:0008006" key="4">
    <source>
        <dbReference type="Google" id="ProtNLM"/>
    </source>
</evidence>
<name>A0ABQ0T9W1_9BACL</name>
<reference evidence="2 3" key="1">
    <citation type="submission" date="2019-06" db="EMBL/GenBank/DDBJ databases">
        <title>Whole genome shotgun sequence of Brevibacillus formosus NBRC 15716.</title>
        <authorList>
            <person name="Hosoyama A."/>
            <person name="Uohara A."/>
            <person name="Ohji S."/>
            <person name="Ichikawa N."/>
        </authorList>
    </citation>
    <scope>NUCLEOTIDE SEQUENCE [LARGE SCALE GENOMIC DNA]</scope>
    <source>
        <strain evidence="2 3">NBRC 15716</strain>
    </source>
</reference>
<comment type="caution">
    <text evidence="2">The sequence shown here is derived from an EMBL/GenBank/DDBJ whole genome shotgun (WGS) entry which is preliminary data.</text>
</comment>